<evidence type="ECO:0000259" key="7">
    <source>
        <dbReference type="PROSITE" id="PS50011"/>
    </source>
</evidence>
<keyword evidence="1" id="KW-0723">Serine/threonine-protein kinase</keyword>
<feature type="domain" description="Protein kinase" evidence="7">
    <location>
        <begin position="422"/>
        <end position="693"/>
    </location>
</feature>
<evidence type="ECO:0000256" key="1">
    <source>
        <dbReference type="ARBA" id="ARBA00022527"/>
    </source>
</evidence>
<keyword evidence="2 4" id="KW-0547">Nucleotide-binding</keyword>
<dbReference type="InterPro" id="IPR008271">
    <property type="entry name" value="Ser/Thr_kinase_AS"/>
</dbReference>
<dbReference type="AlphaFoldDB" id="A0A9P5U8K3"/>
<dbReference type="SMART" id="SM00220">
    <property type="entry name" value="S_TKc"/>
    <property type="match status" value="1"/>
</dbReference>
<dbReference type="PROSITE" id="PS00108">
    <property type="entry name" value="PROTEIN_KINASE_ST"/>
    <property type="match status" value="1"/>
</dbReference>
<dbReference type="InterPro" id="IPR051681">
    <property type="entry name" value="Ser/Thr_Kinases-Pseudokinases"/>
</dbReference>
<dbReference type="Pfam" id="PF07714">
    <property type="entry name" value="PK_Tyr_Ser-Thr"/>
    <property type="match status" value="1"/>
</dbReference>
<feature type="coiled-coil region" evidence="5">
    <location>
        <begin position="288"/>
        <end position="331"/>
    </location>
</feature>
<protein>
    <submittedName>
        <fullName evidence="8">Kinase-like domain-containing protein</fullName>
    </submittedName>
</protein>
<evidence type="ECO:0000256" key="2">
    <source>
        <dbReference type="ARBA" id="ARBA00022741"/>
    </source>
</evidence>
<evidence type="ECO:0000256" key="4">
    <source>
        <dbReference type="PROSITE-ProRule" id="PRU10141"/>
    </source>
</evidence>
<dbReference type="GO" id="GO:0007166">
    <property type="term" value="P:cell surface receptor signaling pathway"/>
    <property type="evidence" value="ECO:0007669"/>
    <property type="project" value="InterPro"/>
</dbReference>
<dbReference type="GO" id="GO:0005524">
    <property type="term" value="F:ATP binding"/>
    <property type="evidence" value="ECO:0007669"/>
    <property type="project" value="UniProtKB-UniRule"/>
</dbReference>
<dbReference type="Gene3D" id="1.20.930.20">
    <property type="entry name" value="Adaptor protein Cbl, N-terminal domain"/>
    <property type="match status" value="1"/>
</dbReference>
<accession>A0A9P5U8K3</accession>
<keyword evidence="8" id="KW-0808">Transferase</keyword>
<keyword evidence="9" id="KW-1185">Reference proteome</keyword>
<evidence type="ECO:0000256" key="3">
    <source>
        <dbReference type="ARBA" id="ARBA00022840"/>
    </source>
</evidence>
<proteinExistence type="predicted"/>
<keyword evidence="8" id="KW-0418">Kinase</keyword>
<feature type="binding site" evidence="4">
    <location>
        <position position="449"/>
    </location>
    <ligand>
        <name>ATP</name>
        <dbReference type="ChEBI" id="CHEBI:30616"/>
    </ligand>
</feature>
<feature type="compositionally biased region" description="Polar residues" evidence="6">
    <location>
        <begin position="742"/>
        <end position="761"/>
    </location>
</feature>
<dbReference type="EMBL" id="JADNRY010000045">
    <property type="protein sequence ID" value="KAF9069964.1"/>
    <property type="molecule type" value="Genomic_DNA"/>
</dbReference>
<dbReference type="Proteomes" id="UP000772434">
    <property type="component" value="Unassembled WGS sequence"/>
</dbReference>
<dbReference type="PROSITE" id="PS50011">
    <property type="entry name" value="PROTEIN_KINASE_DOM"/>
    <property type="match status" value="1"/>
</dbReference>
<sequence>MSELASSVASHHLVPHSAWAILFLEEAPSVVVAVEVEFGTERPQLLNPLREKPVPILILRRTPVTLGAISSVLEDGGQVRVQYALKSVKDVTRIGLQVVADTGELIPVPGLPIVASLLTAIWDAIDAVGSNRFACLRLTGRCADFLLAITEEVHERGDQVTAELRKPLEKLERAFRLILELMQGIRDQPFWRRFLDRDKIHADIETCHESLNDCMILFNISILTRILGNVSGPSNQPVGTTPSILMSDNSHETHEAELTPVDDDSGLNQLHQFSSAAPFADDSALTDADRLQEHLRRFQERQNELDKAADMNDLRQLLSAALDANDDAEMQKVLQVASKDMLKAIRTLLAVLEGRDPHWRPPPSSAMRSTKQLPHTRAFTWPLDEREGNILDGEHIESGIARLVQQQNETTLPSWTVEKSDVSFQELIGRGFFSNVYKGTWRHRTVAIKVLERSTKREAFLSEVDVWKSFRHPNILRLYGTSDPYKDNTWFLVSPYMRNGSLPEYLKRLEWDGSMIMGSSMVSEVYGDSSIPDLLRFMHEISQAMEYLHSMHVIHGDLKGANVLLDNDLRCVLADFGHSRHQAKISFKDPKPAHGFRWQSPELMSGRGFISKGNDVYAFAITCIEIVTMGSLPWPMKPDDVVKTIVLEQNGRPPFPSKIVDRLGVRSLLENCWHDEFGERPTFSKVVKDLETLVTGLAFYRPELSPTPPPPQSLPLPKLYTADPQQMEGIGDSVLLPPASEDYTSPSRSNTIRPASARINQ</sequence>
<dbReference type="PANTHER" id="PTHR44329">
    <property type="entry name" value="SERINE/THREONINE-PROTEIN KINASE TNNI3K-RELATED"/>
    <property type="match status" value="1"/>
</dbReference>
<evidence type="ECO:0000313" key="9">
    <source>
        <dbReference type="Proteomes" id="UP000772434"/>
    </source>
</evidence>
<evidence type="ECO:0000256" key="6">
    <source>
        <dbReference type="SAM" id="MobiDB-lite"/>
    </source>
</evidence>
<dbReference type="PRINTS" id="PR00109">
    <property type="entry name" value="TYRKINASE"/>
</dbReference>
<reference evidence="8" key="1">
    <citation type="submission" date="2020-11" db="EMBL/GenBank/DDBJ databases">
        <authorList>
            <consortium name="DOE Joint Genome Institute"/>
            <person name="Ahrendt S."/>
            <person name="Riley R."/>
            <person name="Andreopoulos W."/>
            <person name="Labutti K."/>
            <person name="Pangilinan J."/>
            <person name="Ruiz-Duenas F.J."/>
            <person name="Barrasa J.M."/>
            <person name="Sanchez-Garcia M."/>
            <person name="Camarero S."/>
            <person name="Miyauchi S."/>
            <person name="Serrano A."/>
            <person name="Linde D."/>
            <person name="Babiker R."/>
            <person name="Drula E."/>
            <person name="Ayuso-Fernandez I."/>
            <person name="Pacheco R."/>
            <person name="Padilla G."/>
            <person name="Ferreira P."/>
            <person name="Barriuso J."/>
            <person name="Kellner H."/>
            <person name="Castanera R."/>
            <person name="Alfaro M."/>
            <person name="Ramirez L."/>
            <person name="Pisabarro A.G."/>
            <person name="Kuo A."/>
            <person name="Tritt A."/>
            <person name="Lipzen A."/>
            <person name="He G."/>
            <person name="Yan M."/>
            <person name="Ng V."/>
            <person name="Cullen D."/>
            <person name="Martin F."/>
            <person name="Rosso M.-N."/>
            <person name="Henrissat B."/>
            <person name="Hibbett D."/>
            <person name="Martinez A.T."/>
            <person name="Grigoriev I.V."/>
        </authorList>
    </citation>
    <scope>NUCLEOTIDE SEQUENCE</scope>
    <source>
        <strain evidence="8">AH 40177</strain>
    </source>
</reference>
<dbReference type="SUPFAM" id="SSF56112">
    <property type="entry name" value="Protein kinase-like (PK-like)"/>
    <property type="match status" value="1"/>
</dbReference>
<dbReference type="GO" id="GO:0004674">
    <property type="term" value="F:protein serine/threonine kinase activity"/>
    <property type="evidence" value="ECO:0007669"/>
    <property type="project" value="UniProtKB-KW"/>
</dbReference>
<dbReference type="InterPro" id="IPR036537">
    <property type="entry name" value="Adaptor_Cbl_N_dom_sf"/>
</dbReference>
<dbReference type="Gene3D" id="1.10.510.10">
    <property type="entry name" value="Transferase(Phosphotransferase) domain 1"/>
    <property type="match status" value="1"/>
</dbReference>
<dbReference type="InterPro" id="IPR000719">
    <property type="entry name" value="Prot_kinase_dom"/>
</dbReference>
<keyword evidence="3 4" id="KW-0067">ATP-binding</keyword>
<name>A0A9P5U8K3_9AGAR</name>
<dbReference type="OrthoDB" id="1668230at2759"/>
<dbReference type="PROSITE" id="PS00107">
    <property type="entry name" value="PROTEIN_KINASE_ATP"/>
    <property type="match status" value="1"/>
</dbReference>
<evidence type="ECO:0000313" key="8">
    <source>
        <dbReference type="EMBL" id="KAF9069964.1"/>
    </source>
</evidence>
<dbReference type="InterPro" id="IPR011009">
    <property type="entry name" value="Kinase-like_dom_sf"/>
</dbReference>
<gene>
    <name evidence="8" type="ORF">BDP27DRAFT_1324470</name>
</gene>
<organism evidence="8 9">
    <name type="scientific">Rhodocollybia butyracea</name>
    <dbReference type="NCBI Taxonomy" id="206335"/>
    <lineage>
        <taxon>Eukaryota</taxon>
        <taxon>Fungi</taxon>
        <taxon>Dikarya</taxon>
        <taxon>Basidiomycota</taxon>
        <taxon>Agaricomycotina</taxon>
        <taxon>Agaricomycetes</taxon>
        <taxon>Agaricomycetidae</taxon>
        <taxon>Agaricales</taxon>
        <taxon>Marasmiineae</taxon>
        <taxon>Omphalotaceae</taxon>
        <taxon>Rhodocollybia</taxon>
    </lineage>
</organism>
<keyword evidence="5" id="KW-0175">Coiled coil</keyword>
<dbReference type="InterPro" id="IPR001245">
    <property type="entry name" value="Ser-Thr/Tyr_kinase_cat_dom"/>
</dbReference>
<feature type="region of interest" description="Disordered" evidence="6">
    <location>
        <begin position="727"/>
        <end position="761"/>
    </location>
</feature>
<dbReference type="InterPro" id="IPR059179">
    <property type="entry name" value="MLKL-like_MCAfunc"/>
</dbReference>
<dbReference type="InterPro" id="IPR017441">
    <property type="entry name" value="Protein_kinase_ATP_BS"/>
</dbReference>
<dbReference type="CDD" id="cd21037">
    <property type="entry name" value="MLKL_NTD"/>
    <property type="match status" value="1"/>
</dbReference>
<comment type="caution">
    <text evidence="8">The sequence shown here is derived from an EMBL/GenBank/DDBJ whole genome shotgun (WGS) entry which is preliminary data.</text>
</comment>
<evidence type="ECO:0000256" key="5">
    <source>
        <dbReference type="SAM" id="Coils"/>
    </source>
</evidence>